<keyword evidence="2" id="KW-0813">Transport</keyword>
<dbReference type="Proteomes" id="UP000243650">
    <property type="component" value="Unassembled WGS sequence"/>
</dbReference>
<dbReference type="PROSITE" id="PS50893">
    <property type="entry name" value="ABC_TRANSPORTER_2"/>
    <property type="match status" value="2"/>
</dbReference>
<dbReference type="SMART" id="SM00382">
    <property type="entry name" value="AAA"/>
    <property type="match status" value="2"/>
</dbReference>
<dbReference type="Pfam" id="PF00005">
    <property type="entry name" value="ABC_tran"/>
    <property type="match status" value="2"/>
</dbReference>
<keyword evidence="5" id="KW-0067">ATP-binding</keyword>
<dbReference type="GO" id="GO:0016887">
    <property type="term" value="F:ATP hydrolysis activity"/>
    <property type="evidence" value="ECO:0007669"/>
    <property type="project" value="InterPro"/>
</dbReference>
<dbReference type="GO" id="GO:0042626">
    <property type="term" value="F:ATPase-coupled transmembrane transporter activity"/>
    <property type="evidence" value="ECO:0007669"/>
    <property type="project" value="TreeGrafter"/>
</dbReference>
<dbReference type="InterPro" id="IPR027417">
    <property type="entry name" value="P-loop_NTPase"/>
</dbReference>
<comment type="caution">
    <text evidence="9">The sequence shown here is derived from an EMBL/GenBank/DDBJ whole genome shotgun (WGS) entry which is preliminary data.</text>
</comment>
<evidence type="ECO:0000256" key="2">
    <source>
        <dbReference type="ARBA" id="ARBA00022448"/>
    </source>
</evidence>
<keyword evidence="7" id="KW-0472">Membrane</keyword>
<keyword evidence="6" id="KW-1278">Translocase</keyword>
<feature type="domain" description="ABC transporter" evidence="8">
    <location>
        <begin position="15"/>
        <end position="243"/>
    </location>
</feature>
<dbReference type="InterPro" id="IPR015856">
    <property type="entry name" value="ABC_transpr_CbiO/EcfA_su"/>
</dbReference>
<organism evidence="9 10">
    <name type="scientific">Alkalicoccus urumqiensis</name>
    <name type="common">Bacillus urumqiensis</name>
    <dbReference type="NCBI Taxonomy" id="1548213"/>
    <lineage>
        <taxon>Bacteria</taxon>
        <taxon>Bacillati</taxon>
        <taxon>Bacillota</taxon>
        <taxon>Bacilli</taxon>
        <taxon>Bacillales</taxon>
        <taxon>Bacillaceae</taxon>
        <taxon>Alkalicoccus</taxon>
    </lineage>
</organism>
<comment type="similarity">
    <text evidence="1">Belongs to the ABC transporter superfamily.</text>
</comment>
<evidence type="ECO:0000256" key="7">
    <source>
        <dbReference type="ARBA" id="ARBA00023136"/>
    </source>
</evidence>
<dbReference type="GO" id="GO:0005524">
    <property type="term" value="F:ATP binding"/>
    <property type="evidence" value="ECO:0007669"/>
    <property type="project" value="UniProtKB-KW"/>
</dbReference>
<protein>
    <submittedName>
        <fullName evidence="9">Cobalt ABC transporter</fullName>
    </submittedName>
</protein>
<dbReference type="InterPro" id="IPR050095">
    <property type="entry name" value="ECF_ABC_transporter_ATP-bd"/>
</dbReference>
<proteinExistence type="inferred from homology"/>
<dbReference type="PANTHER" id="PTHR43553">
    <property type="entry name" value="HEAVY METAL TRANSPORTER"/>
    <property type="match status" value="1"/>
</dbReference>
<keyword evidence="10" id="KW-1185">Reference proteome</keyword>
<feature type="domain" description="ABC transporter" evidence="8">
    <location>
        <begin position="263"/>
        <end position="496"/>
    </location>
</feature>
<evidence type="ECO:0000259" key="8">
    <source>
        <dbReference type="PROSITE" id="PS50893"/>
    </source>
</evidence>
<accession>A0A2P6MIY2</accession>
<sequence length="511" mass="56411">MPAHRGAAGMHPDTIALKNISAYIEDTTILQNLDLHLEPGTVHLLSGPSGCGKSTLLQALARLFPEDGSEKVEGSWHIPDHLRTGMVFQDPESQFCMMRVEEEMAFVLENLGTPPERMEEEITGVLAETGLTPLRHRLIHELSGGEKQKTALASVLLLKPHLLLLDEALANLDPAAQQTLAALVMNIQKKRKCTVVIVDHQPENWLSFIDRVHLMSGEGTITASGTPEETFIGSGAETCREEGIYIPFPYRKKATASRRRRSGKEDPVLEMSALTPARGDACRVQLSLRPGEITALAGSNGRGKTSLLQTAAGLQKPRSGEVFLKGKPLSSWSERELRRRTGYVFQQPEHQFIAESVKEELAFGPRLSSAADAEKKALEKMKQFRLAHRADVHPFSLSGGQKRRLSTAVMLEADTEVLFLDEPTFGQDAASIRSLTDLLHRLRLKGTAVLLVTHDMNLVHELCDRVVVLLKEKHWIGEPEALWADEALMEKSGLLLPAGRMQKEEFACSSS</sequence>
<keyword evidence="4" id="KW-0547">Nucleotide-binding</keyword>
<keyword evidence="3" id="KW-1003">Cell membrane</keyword>
<evidence type="ECO:0000256" key="3">
    <source>
        <dbReference type="ARBA" id="ARBA00022475"/>
    </source>
</evidence>
<reference evidence="9 10" key="1">
    <citation type="submission" date="2018-03" db="EMBL/GenBank/DDBJ databases">
        <title>Bacillus urumqiensis sp. nov., a moderately haloalkaliphilic bacterium isolated from a salt lake.</title>
        <authorList>
            <person name="Zhao B."/>
            <person name="Liao Z."/>
        </authorList>
    </citation>
    <scope>NUCLEOTIDE SEQUENCE [LARGE SCALE GENOMIC DNA]</scope>
    <source>
        <strain evidence="9 10">BZ-SZ-XJ18</strain>
    </source>
</reference>
<name>A0A2P6MIY2_ALKUR</name>
<dbReference type="InterPro" id="IPR003439">
    <property type="entry name" value="ABC_transporter-like_ATP-bd"/>
</dbReference>
<dbReference type="AlphaFoldDB" id="A0A2P6MIY2"/>
<dbReference type="InterPro" id="IPR003593">
    <property type="entry name" value="AAA+_ATPase"/>
</dbReference>
<evidence type="ECO:0000256" key="4">
    <source>
        <dbReference type="ARBA" id="ARBA00022741"/>
    </source>
</evidence>
<dbReference type="GO" id="GO:0043190">
    <property type="term" value="C:ATP-binding cassette (ABC) transporter complex"/>
    <property type="evidence" value="ECO:0007669"/>
    <property type="project" value="TreeGrafter"/>
</dbReference>
<evidence type="ECO:0000256" key="5">
    <source>
        <dbReference type="ARBA" id="ARBA00022840"/>
    </source>
</evidence>
<gene>
    <name evidence="9" type="ORF">C6I21_05390</name>
</gene>
<dbReference type="CDD" id="cd03225">
    <property type="entry name" value="ABC_cobalt_CbiO_domain1"/>
    <property type="match status" value="2"/>
</dbReference>
<dbReference type="Gene3D" id="3.40.50.300">
    <property type="entry name" value="P-loop containing nucleotide triphosphate hydrolases"/>
    <property type="match status" value="2"/>
</dbReference>
<evidence type="ECO:0000313" key="9">
    <source>
        <dbReference type="EMBL" id="PRO66238.1"/>
    </source>
</evidence>
<evidence type="ECO:0000313" key="10">
    <source>
        <dbReference type="Proteomes" id="UP000243650"/>
    </source>
</evidence>
<dbReference type="SUPFAM" id="SSF52540">
    <property type="entry name" value="P-loop containing nucleoside triphosphate hydrolases"/>
    <property type="match status" value="2"/>
</dbReference>
<evidence type="ECO:0000256" key="1">
    <source>
        <dbReference type="ARBA" id="ARBA00005417"/>
    </source>
</evidence>
<evidence type="ECO:0000256" key="6">
    <source>
        <dbReference type="ARBA" id="ARBA00022967"/>
    </source>
</evidence>
<dbReference type="EMBL" id="PVNS01000004">
    <property type="protein sequence ID" value="PRO66238.1"/>
    <property type="molecule type" value="Genomic_DNA"/>
</dbReference>